<comment type="caution">
    <text evidence="1">The sequence shown here is derived from an EMBL/GenBank/DDBJ whole genome shotgun (WGS) entry which is preliminary data.</text>
</comment>
<accession>A0A0B8PF59</accession>
<gene>
    <name evidence="1" type="ORF">JCM19232_5755</name>
</gene>
<sequence length="58" mass="6310">MRNSTGANETVFLQLKIDFRSQFAVLFTVSAVIVVEADVETSEIFLVFLLTAAIISSG</sequence>
<proteinExistence type="predicted"/>
<evidence type="ECO:0000313" key="2">
    <source>
        <dbReference type="Proteomes" id="UP000031670"/>
    </source>
</evidence>
<evidence type="ECO:0000313" key="1">
    <source>
        <dbReference type="EMBL" id="GAM61454.1"/>
    </source>
</evidence>
<dbReference type="AlphaFoldDB" id="A0A0B8PF59"/>
<reference evidence="1 2" key="1">
    <citation type="submission" date="2015-01" db="EMBL/GenBank/DDBJ databases">
        <title>Vibrio sp. C5 JCM 19232 whole genome shotgun sequence.</title>
        <authorList>
            <person name="Sawabe T."/>
            <person name="Meirelles P."/>
            <person name="Feng G."/>
            <person name="Sayaka M."/>
            <person name="Hattori M."/>
            <person name="Ohkuma M."/>
        </authorList>
    </citation>
    <scope>NUCLEOTIDE SEQUENCE [LARGE SCALE GENOMIC DNA]</scope>
    <source>
        <strain evidence="1 2">JCM19232</strain>
    </source>
</reference>
<reference evidence="1 2" key="2">
    <citation type="submission" date="2015-01" db="EMBL/GenBank/DDBJ databases">
        <authorList>
            <consortium name="NBRP consortium"/>
            <person name="Sawabe T."/>
            <person name="Meirelles P."/>
            <person name="Feng G."/>
            <person name="Sayaka M."/>
            <person name="Hattori M."/>
            <person name="Ohkuma M."/>
        </authorList>
    </citation>
    <scope>NUCLEOTIDE SEQUENCE [LARGE SCALE GENOMIC DNA]</scope>
    <source>
        <strain evidence="1 2">JCM19232</strain>
    </source>
</reference>
<dbReference type="EMBL" id="BBSA01000003">
    <property type="protein sequence ID" value="GAM61454.1"/>
    <property type="molecule type" value="Genomic_DNA"/>
</dbReference>
<name>A0A0B8PF59_9VIBR</name>
<protein>
    <submittedName>
        <fullName evidence="1">Uncharacterized protein</fullName>
    </submittedName>
</protein>
<dbReference type="Proteomes" id="UP000031670">
    <property type="component" value="Unassembled WGS sequence"/>
</dbReference>
<organism evidence="1 2">
    <name type="scientific">Vibrio ishigakensis</name>
    <dbReference type="NCBI Taxonomy" id="1481914"/>
    <lineage>
        <taxon>Bacteria</taxon>
        <taxon>Pseudomonadati</taxon>
        <taxon>Pseudomonadota</taxon>
        <taxon>Gammaproteobacteria</taxon>
        <taxon>Vibrionales</taxon>
        <taxon>Vibrionaceae</taxon>
        <taxon>Vibrio</taxon>
    </lineage>
</organism>